<dbReference type="Proteomes" id="UP000183894">
    <property type="component" value="Unassembled WGS sequence"/>
</dbReference>
<name>A0A1H7USM6_HALLR</name>
<sequence>MFAGVLPGPRVYVDPTAKKSVYGATPEVIIGNPNFDKTVSWSGSFNYSIMLKGEDTIPEFVEEAIDESYKLVTNQRR</sequence>
<gene>
    <name evidence="1" type="ORF">SAMN04488691_11420</name>
</gene>
<reference evidence="1 2" key="1">
    <citation type="submission" date="2016-10" db="EMBL/GenBank/DDBJ databases">
        <authorList>
            <person name="de Groot N.N."/>
        </authorList>
    </citation>
    <scope>NUCLEOTIDE SEQUENCE [LARGE SCALE GENOMIC DNA]</scope>
    <source>
        <strain evidence="1 2">CDM_5</strain>
    </source>
</reference>
<dbReference type="AlphaFoldDB" id="A0A1H7USM6"/>
<proteinExistence type="predicted"/>
<protein>
    <submittedName>
        <fullName evidence="1">Uncharacterized protein</fullName>
    </submittedName>
</protein>
<dbReference type="EMBL" id="FOAD01000014">
    <property type="protein sequence ID" value="SEL99981.1"/>
    <property type="molecule type" value="Genomic_DNA"/>
</dbReference>
<evidence type="ECO:0000313" key="1">
    <source>
        <dbReference type="EMBL" id="SEL99981.1"/>
    </source>
</evidence>
<evidence type="ECO:0000313" key="2">
    <source>
        <dbReference type="Proteomes" id="UP000183894"/>
    </source>
</evidence>
<organism evidence="1 2">
    <name type="scientific">Haloferax larsenii</name>
    <dbReference type="NCBI Taxonomy" id="302484"/>
    <lineage>
        <taxon>Archaea</taxon>
        <taxon>Methanobacteriati</taxon>
        <taxon>Methanobacteriota</taxon>
        <taxon>Stenosarchaea group</taxon>
        <taxon>Halobacteria</taxon>
        <taxon>Halobacteriales</taxon>
        <taxon>Haloferacaceae</taxon>
        <taxon>Haloferax</taxon>
    </lineage>
</organism>
<accession>A0A1H7USM6</accession>